<dbReference type="AlphaFoldDB" id="A0A195CSJ0"/>
<feature type="region of interest" description="Disordered" evidence="1">
    <location>
        <begin position="29"/>
        <end position="163"/>
    </location>
</feature>
<keyword evidence="3" id="KW-1185">Reference proteome</keyword>
<feature type="compositionally biased region" description="Low complexity" evidence="1">
    <location>
        <begin position="141"/>
        <end position="153"/>
    </location>
</feature>
<evidence type="ECO:0000313" key="2">
    <source>
        <dbReference type="EMBL" id="KYN03678.1"/>
    </source>
</evidence>
<dbReference type="Proteomes" id="UP000078542">
    <property type="component" value="Unassembled WGS sequence"/>
</dbReference>
<evidence type="ECO:0000256" key="1">
    <source>
        <dbReference type="SAM" id="MobiDB-lite"/>
    </source>
</evidence>
<dbReference type="EMBL" id="KQ977305">
    <property type="protein sequence ID" value="KYN03678.1"/>
    <property type="molecule type" value="Genomic_DNA"/>
</dbReference>
<reference evidence="2 3" key="1">
    <citation type="submission" date="2016-03" db="EMBL/GenBank/DDBJ databases">
        <title>Cyphomyrmex costatus WGS genome.</title>
        <authorList>
            <person name="Nygaard S."/>
            <person name="Hu H."/>
            <person name="Boomsma J."/>
            <person name="Zhang G."/>
        </authorList>
    </citation>
    <scope>NUCLEOTIDE SEQUENCE [LARGE SCALE GENOMIC DNA]</scope>
    <source>
        <strain evidence="2">MS0001</strain>
        <tissue evidence="2">Whole body</tissue>
    </source>
</reference>
<evidence type="ECO:0000313" key="3">
    <source>
        <dbReference type="Proteomes" id="UP000078542"/>
    </source>
</evidence>
<feature type="compositionally biased region" description="Pro residues" evidence="1">
    <location>
        <begin position="58"/>
        <end position="70"/>
    </location>
</feature>
<sequence length="163" mass="17272">MYQFRQCRQKEQAYSSRVVGCAAPFCNNSSTGSTLGQAESPLVGRPEATGAPGGSELSPPPPTTPGPPKLLPHLEGETLRSAGSGGHVSWGGQRQLTVETPAPLLALEPRGPESLPPPVLDFLETGPSGELSEEPVRWDMSLSSLSRDVSPSRCPDCHRFTEP</sequence>
<protein>
    <submittedName>
        <fullName evidence="2">Uncharacterized protein</fullName>
    </submittedName>
</protein>
<gene>
    <name evidence="2" type="ORF">ALC62_05374</name>
</gene>
<organism evidence="2 3">
    <name type="scientific">Cyphomyrmex costatus</name>
    <dbReference type="NCBI Taxonomy" id="456900"/>
    <lineage>
        <taxon>Eukaryota</taxon>
        <taxon>Metazoa</taxon>
        <taxon>Ecdysozoa</taxon>
        <taxon>Arthropoda</taxon>
        <taxon>Hexapoda</taxon>
        <taxon>Insecta</taxon>
        <taxon>Pterygota</taxon>
        <taxon>Neoptera</taxon>
        <taxon>Endopterygota</taxon>
        <taxon>Hymenoptera</taxon>
        <taxon>Apocrita</taxon>
        <taxon>Aculeata</taxon>
        <taxon>Formicoidea</taxon>
        <taxon>Formicidae</taxon>
        <taxon>Myrmicinae</taxon>
        <taxon>Cyphomyrmex</taxon>
    </lineage>
</organism>
<name>A0A195CSJ0_9HYME</name>
<proteinExistence type="predicted"/>
<accession>A0A195CSJ0</accession>